<comment type="caution">
    <text evidence="3">The sequence shown here is derived from an EMBL/GenBank/DDBJ whole genome shotgun (WGS) entry which is preliminary data.</text>
</comment>
<dbReference type="GO" id="GO:0003954">
    <property type="term" value="F:NADH dehydrogenase activity"/>
    <property type="evidence" value="ECO:0007669"/>
    <property type="project" value="TreeGrafter"/>
</dbReference>
<dbReference type="RefSeq" id="WP_128692782.1">
    <property type="nucleotide sequence ID" value="NZ_LHQS01000001.1"/>
</dbReference>
<dbReference type="GO" id="GO:0018493">
    <property type="term" value="F:formylmethanofuran dehydrogenase activity"/>
    <property type="evidence" value="ECO:0007669"/>
    <property type="project" value="InterPro"/>
</dbReference>
<dbReference type="AlphaFoldDB" id="A0A498H3F9"/>
<organism evidence="3 4">
    <name type="scientific">Methanoculleus taiwanensis</name>
    <dbReference type="NCBI Taxonomy" id="1550565"/>
    <lineage>
        <taxon>Archaea</taxon>
        <taxon>Methanobacteriati</taxon>
        <taxon>Methanobacteriota</taxon>
        <taxon>Stenosarchaea group</taxon>
        <taxon>Methanomicrobia</taxon>
        <taxon>Methanomicrobiales</taxon>
        <taxon>Methanomicrobiaceae</taxon>
        <taxon>Methanoculleus</taxon>
    </lineage>
</organism>
<dbReference type="InterPro" id="IPR016457">
    <property type="entry name" value="Formylmethanofuran_DH_bsu"/>
</dbReference>
<dbReference type="NCBIfam" id="TIGR03129">
    <property type="entry name" value="one_C_dehyd_B"/>
    <property type="match status" value="1"/>
</dbReference>
<dbReference type="EMBL" id="LHQS01000001">
    <property type="protein sequence ID" value="RXE57027.1"/>
    <property type="molecule type" value="Genomic_DNA"/>
</dbReference>
<gene>
    <name evidence="3" type="ORF">ABH15_02515</name>
</gene>
<dbReference type="PIRSF" id="PIRSF005646">
    <property type="entry name" value="FwdB"/>
    <property type="match status" value="1"/>
</dbReference>
<evidence type="ECO:0000313" key="3">
    <source>
        <dbReference type="EMBL" id="RXE57027.1"/>
    </source>
</evidence>
<protein>
    <submittedName>
        <fullName evidence="3">Formylmethanofuran dehydrogenase</fullName>
    </submittedName>
</protein>
<accession>A0A498H3F9</accession>
<evidence type="ECO:0000259" key="2">
    <source>
        <dbReference type="Pfam" id="PF00384"/>
    </source>
</evidence>
<proteinExistence type="predicted"/>
<evidence type="ECO:0000313" key="4">
    <source>
        <dbReference type="Proteomes" id="UP000290932"/>
    </source>
</evidence>
<evidence type="ECO:0000256" key="1">
    <source>
        <dbReference type="ARBA" id="ARBA00023002"/>
    </source>
</evidence>
<dbReference type="InterPro" id="IPR050123">
    <property type="entry name" value="Prok_molybdopt-oxidoreductase"/>
</dbReference>
<dbReference type="SUPFAM" id="SSF53706">
    <property type="entry name" value="Formate dehydrogenase/DMSO reductase, domains 1-3"/>
    <property type="match status" value="1"/>
</dbReference>
<keyword evidence="1" id="KW-0560">Oxidoreductase</keyword>
<name>A0A498H3F9_9EURY</name>
<sequence length="458" mass="50555">MPKKIENVGCPYCGVCCDDLVVTVSDDGRHVLEVENACAIGNEIFHHASGDNRIKLPRLRQPDGTYKDISYDEAVDYAAKVLVKAKKPLIYGFGSTNCEGMAAAAKVAEKAGAVLDNCASICHGSSFLAIFDNGYPSCTLGETKNRADVIVYWGSNPAHAHPRHMSRYSIFPRGFFTGKGHKGRKIIVIDPRYTDTARVADIYVQVKQGQDYDLFNAFRTVIHGEDIPDEVAGVKKEQILEVADILKKARFGTIFYGMGLCHSDGRNHNVDIAISMTRDLNDFTKWTIMAMRGHYNIAGPGVVWAWTTGYPYCIDMSKKDHAYMNPGETSSIDLAMRDEVDAFFNIGTDAGAHFPIEAVKHLKKHPWITIDPNICMASEIADLHIPVGIVGVEVPGIVYRMDNVPIQYRQVLNPPEGVISDEELFERIHQRICEIEAEEGITQTGAAAADTQKSIVGE</sequence>
<reference evidence="3 4" key="1">
    <citation type="journal article" date="2015" name="Int. J. Syst. Evol. Microbiol.">
        <title>Methanoculleus taiwanensis sp. nov., a methanogen isolated from deep marine sediment at the deformation front area near Taiwan.</title>
        <authorList>
            <person name="Weng C.Y."/>
            <person name="Chen S.C."/>
            <person name="Lai M.C."/>
            <person name="Wu S.Y."/>
            <person name="Lin S."/>
            <person name="Yang T.F."/>
            <person name="Chen P.C."/>
        </authorList>
    </citation>
    <scope>NUCLEOTIDE SEQUENCE [LARGE SCALE GENOMIC DNA]</scope>
    <source>
        <strain evidence="3 4">CYW4</strain>
    </source>
</reference>
<dbReference type="Pfam" id="PF00384">
    <property type="entry name" value="Molybdopterin"/>
    <property type="match status" value="1"/>
</dbReference>
<dbReference type="InterPro" id="IPR006656">
    <property type="entry name" value="Mopterin_OxRdtase"/>
</dbReference>
<dbReference type="GO" id="GO:0016020">
    <property type="term" value="C:membrane"/>
    <property type="evidence" value="ECO:0007669"/>
    <property type="project" value="TreeGrafter"/>
</dbReference>
<dbReference type="GO" id="GO:0022904">
    <property type="term" value="P:respiratory electron transport chain"/>
    <property type="evidence" value="ECO:0007669"/>
    <property type="project" value="TreeGrafter"/>
</dbReference>
<dbReference type="Gene3D" id="3.30.200.210">
    <property type="match status" value="1"/>
</dbReference>
<dbReference type="CDD" id="cd02761">
    <property type="entry name" value="MopB_FmdB-FwdB"/>
    <property type="match status" value="1"/>
</dbReference>
<dbReference type="GO" id="GO:0015948">
    <property type="term" value="P:methanogenesis"/>
    <property type="evidence" value="ECO:0007669"/>
    <property type="project" value="InterPro"/>
</dbReference>
<dbReference type="Gene3D" id="3.40.50.740">
    <property type="match status" value="1"/>
</dbReference>
<dbReference type="Gene3D" id="3.40.228.10">
    <property type="entry name" value="Dimethylsulfoxide Reductase, domain 2"/>
    <property type="match status" value="2"/>
</dbReference>
<dbReference type="PANTHER" id="PTHR43105:SF14">
    <property type="entry name" value="FORMATE DEHYDROGENASE H"/>
    <property type="match status" value="1"/>
</dbReference>
<feature type="domain" description="Molybdopterin oxidoreductase" evidence="2">
    <location>
        <begin position="53"/>
        <end position="230"/>
    </location>
</feature>
<dbReference type="Proteomes" id="UP000290932">
    <property type="component" value="Unassembled WGS sequence"/>
</dbReference>
<dbReference type="PANTHER" id="PTHR43105">
    <property type="entry name" value="RESPIRATORY NITRATE REDUCTASE"/>
    <property type="match status" value="1"/>
</dbReference>
<keyword evidence="4" id="KW-1185">Reference proteome</keyword>
<dbReference type="OrthoDB" id="23466at2157"/>